<dbReference type="SUPFAM" id="SSF53697">
    <property type="entry name" value="SIS domain"/>
    <property type="match status" value="1"/>
</dbReference>
<organism evidence="1 2">
    <name type="scientific">Haloactinospora alba</name>
    <dbReference type="NCBI Taxonomy" id="405555"/>
    <lineage>
        <taxon>Bacteria</taxon>
        <taxon>Bacillati</taxon>
        <taxon>Actinomycetota</taxon>
        <taxon>Actinomycetes</taxon>
        <taxon>Streptosporangiales</taxon>
        <taxon>Nocardiopsidaceae</taxon>
        <taxon>Haloactinospora</taxon>
    </lineage>
</organism>
<sequence>MSSPPDGGDVRANRPVTVEQFRADLAGRPEALSTLADRVSRNDPYAALPSLLDEEPAGVLLLGVGGARYACEVAASRIRMAGIGAVAEYASAARSFPPSSDILVVAVAVGGGLREVCGALEAYTSHSPIIVLTDAPTSPVARYADVLVPVSPAAAHGGTGSHGYQNALALLLLLGQRLGAPALGASSDLTLSMRRAANAAQDLLERAPTWVPRFAAALESPTGPHFLAPAERFCSAQHAALALRQGPVLASHAVESGEWSHTGRYLAAVSDYRAVLFTGSQYDDRVSEHLRQLQGTFVAVGGTVEGAAAELRYLGDGDTEIRLLTEPLVGELLAAHWWAQRGV</sequence>
<name>A0A543NJH3_9ACTN</name>
<proteinExistence type="predicted"/>
<dbReference type="Proteomes" id="UP000317422">
    <property type="component" value="Unassembled WGS sequence"/>
</dbReference>
<dbReference type="GO" id="GO:0097367">
    <property type="term" value="F:carbohydrate derivative binding"/>
    <property type="evidence" value="ECO:0007669"/>
    <property type="project" value="InterPro"/>
</dbReference>
<evidence type="ECO:0000313" key="2">
    <source>
        <dbReference type="Proteomes" id="UP000317422"/>
    </source>
</evidence>
<dbReference type="GO" id="GO:1901135">
    <property type="term" value="P:carbohydrate derivative metabolic process"/>
    <property type="evidence" value="ECO:0007669"/>
    <property type="project" value="InterPro"/>
</dbReference>
<dbReference type="InterPro" id="IPR046348">
    <property type="entry name" value="SIS_dom_sf"/>
</dbReference>
<gene>
    <name evidence="1" type="ORF">FHX37_1870</name>
</gene>
<dbReference type="EMBL" id="VFQC01000001">
    <property type="protein sequence ID" value="TQN31946.1"/>
    <property type="molecule type" value="Genomic_DNA"/>
</dbReference>
<keyword evidence="2" id="KW-1185">Reference proteome</keyword>
<accession>A0A543NJH3</accession>
<evidence type="ECO:0000313" key="1">
    <source>
        <dbReference type="EMBL" id="TQN31946.1"/>
    </source>
</evidence>
<evidence type="ECO:0008006" key="3">
    <source>
        <dbReference type="Google" id="ProtNLM"/>
    </source>
</evidence>
<dbReference type="AlphaFoldDB" id="A0A543NJH3"/>
<dbReference type="Gene3D" id="3.40.50.10490">
    <property type="entry name" value="Glucose-6-phosphate isomerase like protein, domain 1"/>
    <property type="match status" value="1"/>
</dbReference>
<reference evidence="1 2" key="1">
    <citation type="submission" date="2019-06" db="EMBL/GenBank/DDBJ databases">
        <title>Sequencing the genomes of 1000 actinobacteria strains.</title>
        <authorList>
            <person name="Klenk H.-P."/>
        </authorList>
    </citation>
    <scope>NUCLEOTIDE SEQUENCE [LARGE SCALE GENOMIC DNA]</scope>
    <source>
        <strain evidence="1 2">DSM 45015</strain>
    </source>
</reference>
<protein>
    <recommendedName>
        <fullName evidence="3">SIS domain-containing protein</fullName>
    </recommendedName>
</protein>
<comment type="caution">
    <text evidence="1">The sequence shown here is derived from an EMBL/GenBank/DDBJ whole genome shotgun (WGS) entry which is preliminary data.</text>
</comment>